<protein>
    <submittedName>
        <fullName evidence="1">Uncharacterized protein</fullName>
    </submittedName>
</protein>
<sequence length="265" mass="27226">MDSAAFAVASTDTFIESTSCTDPDSATNGAPMTALQNEAVEIGVGTANLPGPISIGNVSGADAGTWPIIYASDFADDNLIEYGSEAISFTYGQKAAGVSFTSTDADGIVVPGQKVQLTIDDNGLNIDPTTVDSWKFLGTSGSEASDRISTTDDDMIDDLPSIGFGDNGYMTIAEDNTISSTAIVSTTTTDTYTFTETGTNTGVFTLHDSFGNSDASISTTCGVDDKATFTYAGISIVHVCATGNASVSLDAGSEWSPSESASYTL</sequence>
<proteinExistence type="predicted"/>
<reference evidence="1" key="1">
    <citation type="submission" date="2018-05" db="EMBL/GenBank/DDBJ databases">
        <authorList>
            <person name="Lanie J.A."/>
            <person name="Ng W.-L."/>
            <person name="Kazmierczak K.M."/>
            <person name="Andrzejewski T.M."/>
            <person name="Davidsen T.M."/>
            <person name="Wayne K.J."/>
            <person name="Tettelin H."/>
            <person name="Glass J.I."/>
            <person name="Rusch D."/>
            <person name="Podicherti R."/>
            <person name="Tsui H.-C.T."/>
            <person name="Winkler M.E."/>
        </authorList>
    </citation>
    <scope>NUCLEOTIDE SEQUENCE</scope>
</reference>
<organism evidence="1">
    <name type="scientific">marine metagenome</name>
    <dbReference type="NCBI Taxonomy" id="408172"/>
    <lineage>
        <taxon>unclassified sequences</taxon>
        <taxon>metagenomes</taxon>
        <taxon>ecological metagenomes</taxon>
    </lineage>
</organism>
<evidence type="ECO:0000313" key="1">
    <source>
        <dbReference type="EMBL" id="SVD70970.1"/>
    </source>
</evidence>
<dbReference type="EMBL" id="UINC01168112">
    <property type="protein sequence ID" value="SVD70970.1"/>
    <property type="molecule type" value="Genomic_DNA"/>
</dbReference>
<feature type="non-terminal residue" evidence="1">
    <location>
        <position position="265"/>
    </location>
</feature>
<gene>
    <name evidence="1" type="ORF">METZ01_LOCUS423824</name>
</gene>
<dbReference type="AlphaFoldDB" id="A0A382XJE9"/>
<name>A0A382XJE9_9ZZZZ</name>
<accession>A0A382XJE9</accession>